<dbReference type="PROSITE" id="PS50893">
    <property type="entry name" value="ABC_TRANSPORTER_2"/>
    <property type="match status" value="1"/>
</dbReference>
<name>A0A1G5ALW2_9FIRM</name>
<dbReference type="CDD" id="cd07346">
    <property type="entry name" value="ABC_6TM_exporters"/>
    <property type="match status" value="1"/>
</dbReference>
<dbReference type="GO" id="GO:0016887">
    <property type="term" value="F:ATP hydrolysis activity"/>
    <property type="evidence" value="ECO:0007669"/>
    <property type="project" value="InterPro"/>
</dbReference>
<evidence type="ECO:0000256" key="1">
    <source>
        <dbReference type="ARBA" id="ARBA00004651"/>
    </source>
</evidence>
<evidence type="ECO:0000256" key="9">
    <source>
        <dbReference type="SAM" id="Phobius"/>
    </source>
</evidence>
<feature type="transmembrane region" description="Helical" evidence="9">
    <location>
        <begin position="160"/>
        <end position="177"/>
    </location>
</feature>
<keyword evidence="2" id="KW-0813">Transport</keyword>
<dbReference type="Gene3D" id="3.40.50.300">
    <property type="entry name" value="P-loop containing nucleotide triphosphate hydrolases"/>
    <property type="match status" value="1"/>
</dbReference>
<evidence type="ECO:0000256" key="5">
    <source>
        <dbReference type="ARBA" id="ARBA00022741"/>
    </source>
</evidence>
<accession>A0A1G5ALW2</accession>
<dbReference type="Pfam" id="PF00664">
    <property type="entry name" value="ABC_membrane"/>
    <property type="match status" value="1"/>
</dbReference>
<dbReference type="PROSITE" id="PS50929">
    <property type="entry name" value="ABC_TM1F"/>
    <property type="match status" value="1"/>
</dbReference>
<dbReference type="AlphaFoldDB" id="A0A1G5ALW2"/>
<evidence type="ECO:0000256" key="8">
    <source>
        <dbReference type="ARBA" id="ARBA00023136"/>
    </source>
</evidence>
<dbReference type="EMBL" id="FMUR01000003">
    <property type="protein sequence ID" value="SCX78898.1"/>
    <property type="molecule type" value="Genomic_DNA"/>
</dbReference>
<dbReference type="InterPro" id="IPR027417">
    <property type="entry name" value="P-loop_NTPase"/>
</dbReference>
<proteinExistence type="predicted"/>
<dbReference type="SMART" id="SM00382">
    <property type="entry name" value="AAA"/>
    <property type="match status" value="1"/>
</dbReference>
<dbReference type="PANTHER" id="PTHR43394:SF1">
    <property type="entry name" value="ATP-BINDING CASSETTE SUB-FAMILY B MEMBER 10, MITOCHONDRIAL"/>
    <property type="match status" value="1"/>
</dbReference>
<keyword evidence="8 9" id="KW-0472">Membrane</keyword>
<sequence length="588" mass="64648">MFKKIKPYMGNYIKYTYAAMITMLIALVASMIPYFLVYKIIEPLLNGESLSVKSFGIYLVIICACELAFSNLYVLGLKFSHISAYNTLKTIRISLQRKLEQQPLGAIQDMGNGKIKKLFTDDIEQIEILLAHAVPEGLSNLCIPVIALVFMFIADWKLALLSLCSLPIGLAAMGMMFKAGMERMNAYYSAASKMNATIIEYVNGMEVVKVFGRDGESYKRYESDIKSYRDLTLAWYKVCWPWMALYSAVLPCIALVTLPVGTLFVINGTSTIANLVLVFCLSLSMGTPLLKALAFAGKFPQLDYKISEIEAAMDGEPLKTGGNNFKGTSCEVKFENVRFGYKDAEVLHGVDLDLKEDTMTALVGESGSGKSTLAKLLVHYYDLNGGRITLGGQDITDMSIEALNNQISYVSQEQFLFNTTLYENILIGNPSATREQVLDAADKAQCSEFLARLPKGIDTMAGDGGKMLSGGERQRISLARAILKNAPVIVLDEATAFIDPENEEKMNSAIAEIIKGKTVLVIAHRLQTIVNADKICVLKDGNLVAADTHEALLGSCEEYKKLWNSSEASANWKIANATEKEGNEVEAC</sequence>
<evidence type="ECO:0000256" key="7">
    <source>
        <dbReference type="ARBA" id="ARBA00022989"/>
    </source>
</evidence>
<dbReference type="SUPFAM" id="SSF52540">
    <property type="entry name" value="P-loop containing nucleoside triphosphate hydrolases"/>
    <property type="match status" value="1"/>
</dbReference>
<dbReference type="GO" id="GO:0015421">
    <property type="term" value="F:ABC-type oligopeptide transporter activity"/>
    <property type="evidence" value="ECO:0007669"/>
    <property type="project" value="TreeGrafter"/>
</dbReference>
<dbReference type="Pfam" id="PF00005">
    <property type="entry name" value="ABC_tran"/>
    <property type="match status" value="1"/>
</dbReference>
<evidence type="ECO:0000259" key="10">
    <source>
        <dbReference type="PROSITE" id="PS50893"/>
    </source>
</evidence>
<feature type="transmembrane region" description="Helical" evidence="9">
    <location>
        <begin position="272"/>
        <end position="296"/>
    </location>
</feature>
<keyword evidence="3" id="KW-1003">Cell membrane</keyword>
<protein>
    <submittedName>
        <fullName evidence="12">ATP-binding cassette, subfamily B</fullName>
    </submittedName>
</protein>
<feature type="domain" description="ABC transmembrane type-1" evidence="11">
    <location>
        <begin position="18"/>
        <end position="301"/>
    </location>
</feature>
<feature type="transmembrane region" description="Helical" evidence="9">
    <location>
        <begin position="12"/>
        <end position="35"/>
    </location>
</feature>
<keyword evidence="6 12" id="KW-0067">ATP-binding</keyword>
<dbReference type="Gene3D" id="1.20.1560.10">
    <property type="entry name" value="ABC transporter type 1, transmembrane domain"/>
    <property type="match status" value="1"/>
</dbReference>
<keyword evidence="4 9" id="KW-0812">Transmembrane</keyword>
<evidence type="ECO:0000313" key="12">
    <source>
        <dbReference type="EMBL" id="SCX78898.1"/>
    </source>
</evidence>
<feature type="transmembrane region" description="Helical" evidence="9">
    <location>
        <begin position="55"/>
        <end position="75"/>
    </location>
</feature>
<feature type="transmembrane region" description="Helical" evidence="9">
    <location>
        <begin position="243"/>
        <end position="266"/>
    </location>
</feature>
<dbReference type="GO" id="GO:0005886">
    <property type="term" value="C:plasma membrane"/>
    <property type="evidence" value="ECO:0007669"/>
    <property type="project" value="UniProtKB-SubCell"/>
</dbReference>
<dbReference type="InterPro" id="IPR036640">
    <property type="entry name" value="ABC1_TM_sf"/>
</dbReference>
<gene>
    <name evidence="12" type="ORF">SAMN02910451_00357</name>
</gene>
<dbReference type="GO" id="GO:0005524">
    <property type="term" value="F:ATP binding"/>
    <property type="evidence" value="ECO:0007669"/>
    <property type="project" value="UniProtKB-KW"/>
</dbReference>
<keyword evidence="13" id="KW-1185">Reference proteome</keyword>
<dbReference type="InterPro" id="IPR039421">
    <property type="entry name" value="Type_1_exporter"/>
</dbReference>
<dbReference type="OrthoDB" id="9762778at2"/>
<evidence type="ECO:0000313" key="13">
    <source>
        <dbReference type="Proteomes" id="UP000183047"/>
    </source>
</evidence>
<dbReference type="RefSeq" id="WP_026667584.1">
    <property type="nucleotide sequence ID" value="NZ_FMUR01000003.1"/>
</dbReference>
<evidence type="ECO:0000256" key="4">
    <source>
        <dbReference type="ARBA" id="ARBA00022692"/>
    </source>
</evidence>
<dbReference type="PANTHER" id="PTHR43394">
    <property type="entry name" value="ATP-DEPENDENT PERMEASE MDL1, MITOCHONDRIAL"/>
    <property type="match status" value="1"/>
</dbReference>
<keyword evidence="5" id="KW-0547">Nucleotide-binding</keyword>
<keyword evidence="7 9" id="KW-1133">Transmembrane helix</keyword>
<evidence type="ECO:0000256" key="2">
    <source>
        <dbReference type="ARBA" id="ARBA00022448"/>
    </source>
</evidence>
<dbReference type="FunFam" id="3.40.50.300:FF:000221">
    <property type="entry name" value="Multidrug ABC transporter ATP-binding protein"/>
    <property type="match status" value="1"/>
</dbReference>
<feature type="domain" description="ABC transporter" evidence="10">
    <location>
        <begin position="332"/>
        <end position="565"/>
    </location>
</feature>
<evidence type="ECO:0000256" key="6">
    <source>
        <dbReference type="ARBA" id="ARBA00022840"/>
    </source>
</evidence>
<evidence type="ECO:0000259" key="11">
    <source>
        <dbReference type="PROSITE" id="PS50929"/>
    </source>
</evidence>
<dbReference type="InterPro" id="IPR017871">
    <property type="entry name" value="ABC_transporter-like_CS"/>
</dbReference>
<reference evidence="13" key="1">
    <citation type="submission" date="2016-10" db="EMBL/GenBank/DDBJ databases">
        <authorList>
            <person name="Varghese N."/>
            <person name="Submissions S."/>
        </authorList>
    </citation>
    <scope>NUCLEOTIDE SEQUENCE [LARGE SCALE GENOMIC DNA]</scope>
    <source>
        <strain evidence="13">XBD2006</strain>
    </source>
</reference>
<organism evidence="12 13">
    <name type="scientific">Butyrivibrio hungatei</name>
    <dbReference type="NCBI Taxonomy" id="185008"/>
    <lineage>
        <taxon>Bacteria</taxon>
        <taxon>Bacillati</taxon>
        <taxon>Bacillota</taxon>
        <taxon>Clostridia</taxon>
        <taxon>Lachnospirales</taxon>
        <taxon>Lachnospiraceae</taxon>
        <taxon>Butyrivibrio</taxon>
    </lineage>
</organism>
<dbReference type="InterPro" id="IPR011527">
    <property type="entry name" value="ABC1_TM_dom"/>
</dbReference>
<dbReference type="InterPro" id="IPR003593">
    <property type="entry name" value="AAA+_ATPase"/>
</dbReference>
<dbReference type="Proteomes" id="UP000183047">
    <property type="component" value="Unassembled WGS sequence"/>
</dbReference>
<dbReference type="PROSITE" id="PS00211">
    <property type="entry name" value="ABC_TRANSPORTER_1"/>
    <property type="match status" value="1"/>
</dbReference>
<dbReference type="SUPFAM" id="SSF90123">
    <property type="entry name" value="ABC transporter transmembrane region"/>
    <property type="match status" value="1"/>
</dbReference>
<comment type="subcellular location">
    <subcellularLocation>
        <location evidence="1">Cell membrane</location>
        <topology evidence="1">Multi-pass membrane protein</topology>
    </subcellularLocation>
</comment>
<dbReference type="InterPro" id="IPR003439">
    <property type="entry name" value="ABC_transporter-like_ATP-bd"/>
</dbReference>
<evidence type="ECO:0000256" key="3">
    <source>
        <dbReference type="ARBA" id="ARBA00022475"/>
    </source>
</evidence>